<dbReference type="SUPFAM" id="SSF48371">
    <property type="entry name" value="ARM repeat"/>
    <property type="match status" value="1"/>
</dbReference>
<dbReference type="AlphaFoldDB" id="A0A8H7PWU5"/>
<sequence>MRIAQPIKRTMPFTLRAEISDQQSTNRSEVNELNIMRTIDSSVAEQGVPQLDLNHKLQELESDNTKDRVQALLWISRNLQNMTMGEKTSAMKSLLKRVGVEIDNDTKCMIITLITKLITIPTQSSKEIFDAFIEQLHVSKSTKVKSQVYRGITKLLLVRELNWKQSSQVSLSLSNLCKFTIFELADTHHLIRAASIRLLSVLSSILHQVHQYEKERNTKGEKQSVRSRSESQGKTGGSPSDGQPLDIIEIQRIISHYVVDSDQRVRKSALEALVHMRLCGCPLDLSLYKHGVRALKDDFEDVRMGGLNLIWALGCLYPEYRMRLAHEGIDEEVRLLDDAFVKICDMVNDVAVNVRTKACTIMASFQHVDPNVLSQTFSKQIMSHNKRLARNKKAGGQKVTNRQSDRMIPVAEGDFDVESEEFRILDSGACGAFVHGLEDEYKEVRNASIGNVALHNKSNHMATVQILNTRSDSICELCMYSDQFTTKAVDFLVDMFNDEIDQVRINAIQSLRKIGTRTRLVFDEDQLEIVIGALEDADKTAREGTHDLLRVVRLSAQASLTILLESLKANMERYPEDQLSIYRCLKDMGRSHHDYIRMYSNRDSHRYKLYTHAPYTLPDQMVSDLLKYDKKYLPREANADDKNRKYLTWTTRSAFKY</sequence>
<dbReference type="Proteomes" id="UP000654370">
    <property type="component" value="Unassembled WGS sequence"/>
</dbReference>
<keyword evidence="3" id="KW-1185">Reference proteome</keyword>
<dbReference type="OrthoDB" id="18190at2759"/>
<dbReference type="Gene3D" id="1.25.10.10">
    <property type="entry name" value="Leucine-rich Repeat Variant"/>
    <property type="match status" value="2"/>
</dbReference>
<dbReference type="InterPro" id="IPR016024">
    <property type="entry name" value="ARM-type_fold"/>
</dbReference>
<gene>
    <name evidence="2" type="ORF">INT43_007026</name>
</gene>
<reference evidence="2" key="1">
    <citation type="submission" date="2020-12" db="EMBL/GenBank/DDBJ databases">
        <title>Metabolic potential, ecology and presence of endohyphal bacteria is reflected in genomic diversity of Mucoromycotina.</title>
        <authorList>
            <person name="Muszewska A."/>
            <person name="Okrasinska A."/>
            <person name="Steczkiewicz K."/>
            <person name="Drgas O."/>
            <person name="Orlowska M."/>
            <person name="Perlinska-Lenart U."/>
            <person name="Aleksandrzak-Piekarczyk T."/>
            <person name="Szatraj K."/>
            <person name="Zielenkiewicz U."/>
            <person name="Pilsyk S."/>
            <person name="Malc E."/>
            <person name="Mieczkowski P."/>
            <person name="Kruszewska J.S."/>
            <person name="Biernat P."/>
            <person name="Pawlowska J."/>
        </authorList>
    </citation>
    <scope>NUCLEOTIDE SEQUENCE</scope>
    <source>
        <strain evidence="2">WA0000067209</strain>
    </source>
</reference>
<dbReference type="EMBL" id="JAEPQZ010000004">
    <property type="protein sequence ID" value="KAG2182099.1"/>
    <property type="molecule type" value="Genomic_DNA"/>
</dbReference>
<proteinExistence type="predicted"/>
<feature type="region of interest" description="Disordered" evidence="1">
    <location>
        <begin position="213"/>
        <end position="244"/>
    </location>
</feature>
<name>A0A8H7PWU5_MORIS</name>
<protein>
    <submittedName>
        <fullName evidence="2">Uncharacterized protein</fullName>
    </submittedName>
</protein>
<dbReference type="PANTHER" id="PTHR20938:SF0">
    <property type="entry name" value="INTEGRATOR COMPLEX SUBUNIT 4"/>
    <property type="match status" value="1"/>
</dbReference>
<comment type="caution">
    <text evidence="2">The sequence shown here is derived from an EMBL/GenBank/DDBJ whole genome shotgun (WGS) entry which is preliminary data.</text>
</comment>
<organism evidence="2 3">
    <name type="scientific">Mortierella isabellina</name>
    <name type="common">Filamentous fungus</name>
    <name type="synonym">Umbelopsis isabellina</name>
    <dbReference type="NCBI Taxonomy" id="91625"/>
    <lineage>
        <taxon>Eukaryota</taxon>
        <taxon>Fungi</taxon>
        <taxon>Fungi incertae sedis</taxon>
        <taxon>Mucoromycota</taxon>
        <taxon>Mucoromycotina</taxon>
        <taxon>Umbelopsidomycetes</taxon>
        <taxon>Umbelopsidales</taxon>
        <taxon>Umbelopsidaceae</taxon>
        <taxon>Umbelopsis</taxon>
    </lineage>
</organism>
<dbReference type="InterPro" id="IPR011989">
    <property type="entry name" value="ARM-like"/>
</dbReference>
<dbReference type="PANTHER" id="PTHR20938">
    <property type="entry name" value="INTEGRATOR COMPLEX SUBUNIT 4"/>
    <property type="match status" value="1"/>
</dbReference>
<feature type="compositionally biased region" description="Polar residues" evidence="1">
    <location>
        <begin position="232"/>
        <end position="241"/>
    </location>
</feature>
<evidence type="ECO:0000256" key="1">
    <source>
        <dbReference type="SAM" id="MobiDB-lite"/>
    </source>
</evidence>
<evidence type="ECO:0000313" key="3">
    <source>
        <dbReference type="Proteomes" id="UP000654370"/>
    </source>
</evidence>
<feature type="compositionally biased region" description="Basic and acidic residues" evidence="1">
    <location>
        <begin position="213"/>
        <end position="231"/>
    </location>
</feature>
<accession>A0A8H7PWU5</accession>
<evidence type="ECO:0000313" key="2">
    <source>
        <dbReference type="EMBL" id="KAG2182099.1"/>
    </source>
</evidence>